<feature type="binding site" evidence="2">
    <location>
        <position position="100"/>
    </location>
    <ligand>
        <name>Mn(2+)</name>
        <dbReference type="ChEBI" id="CHEBI:29035"/>
        <label>2</label>
    </ligand>
</feature>
<dbReference type="NCBIfam" id="TIGR01891">
    <property type="entry name" value="amidohydrolases"/>
    <property type="match status" value="1"/>
</dbReference>
<reference evidence="4 5" key="1">
    <citation type="submission" date="2013-11" db="EMBL/GenBank/DDBJ databases">
        <title>Complete genome sequence of Clostridum sp. M2/40.</title>
        <authorList>
            <person name="Wibberg D."/>
            <person name="Puehler A."/>
            <person name="Schlueter A."/>
        </authorList>
    </citation>
    <scope>NUCLEOTIDE SEQUENCE [LARGE SCALE GENOMIC DNA]</scope>
    <source>
        <strain evidence="5">M2/40</strain>
    </source>
</reference>
<keyword evidence="1 4" id="KW-0378">Hydrolase</keyword>
<keyword evidence="5" id="KW-1185">Reference proteome</keyword>
<dbReference type="PANTHER" id="PTHR11014:SF63">
    <property type="entry name" value="METALLOPEPTIDASE, PUTATIVE (AFU_ORTHOLOGUE AFUA_6G09600)-RELATED"/>
    <property type="match status" value="1"/>
</dbReference>
<organism evidence="4 5">
    <name type="scientific">Clostridium bornimense</name>
    <dbReference type="NCBI Taxonomy" id="1216932"/>
    <lineage>
        <taxon>Bacteria</taxon>
        <taxon>Bacillati</taxon>
        <taxon>Bacillota</taxon>
        <taxon>Clostridia</taxon>
        <taxon>Eubacteriales</taxon>
        <taxon>Clostridiaceae</taxon>
        <taxon>Clostridium</taxon>
    </lineage>
</organism>
<dbReference type="Pfam" id="PF01546">
    <property type="entry name" value="Peptidase_M20"/>
    <property type="match status" value="1"/>
</dbReference>
<dbReference type="Gene3D" id="3.40.630.10">
    <property type="entry name" value="Zn peptidases"/>
    <property type="match status" value="1"/>
</dbReference>
<dbReference type="Proteomes" id="UP000019426">
    <property type="component" value="Chromosome M2/40_rep1"/>
</dbReference>
<evidence type="ECO:0000313" key="4">
    <source>
        <dbReference type="EMBL" id="CDM68509.1"/>
    </source>
</evidence>
<dbReference type="PATRIC" id="fig|1216932.3.peg.1344"/>
<feature type="binding site" evidence="2">
    <location>
        <position position="162"/>
    </location>
    <ligand>
        <name>Mn(2+)</name>
        <dbReference type="ChEBI" id="CHEBI:29035"/>
        <label>2</label>
    </ligand>
</feature>
<dbReference type="AlphaFoldDB" id="W6RY13"/>
<dbReference type="EMBL" id="HG917868">
    <property type="protein sequence ID" value="CDM68509.1"/>
    <property type="molecule type" value="Genomic_DNA"/>
</dbReference>
<proteinExistence type="predicted"/>
<evidence type="ECO:0000259" key="3">
    <source>
        <dbReference type="Pfam" id="PF07687"/>
    </source>
</evidence>
<dbReference type="RefSeq" id="WP_044037602.1">
    <property type="nucleotide sequence ID" value="NZ_HG917868.1"/>
</dbReference>
<name>W6RY13_9CLOT</name>
<feature type="binding site" evidence="2">
    <location>
        <position position="362"/>
    </location>
    <ligand>
        <name>Mn(2+)</name>
        <dbReference type="ChEBI" id="CHEBI:29035"/>
        <label>2</label>
    </ligand>
</feature>
<dbReference type="InterPro" id="IPR017439">
    <property type="entry name" value="Amidohydrolase"/>
</dbReference>
<dbReference type="InterPro" id="IPR036264">
    <property type="entry name" value="Bact_exopeptidase_dim_dom"/>
</dbReference>
<dbReference type="InterPro" id="IPR011650">
    <property type="entry name" value="Peptidase_M20_dimer"/>
</dbReference>
<dbReference type="SUPFAM" id="SSF55031">
    <property type="entry name" value="Bacterial exopeptidase dimerisation domain"/>
    <property type="match status" value="1"/>
</dbReference>
<protein>
    <submittedName>
        <fullName evidence="4">Amidohydrolase</fullName>
        <ecNumber evidence="4">3.5.1.47</ecNumber>
    </submittedName>
</protein>
<dbReference type="OrthoDB" id="9776731at2"/>
<evidence type="ECO:0000313" key="5">
    <source>
        <dbReference type="Proteomes" id="UP000019426"/>
    </source>
</evidence>
<feature type="binding site" evidence="2">
    <location>
        <position position="136"/>
    </location>
    <ligand>
        <name>Mn(2+)</name>
        <dbReference type="ChEBI" id="CHEBI:29035"/>
        <label>2</label>
    </ligand>
</feature>
<keyword evidence="2" id="KW-0464">Manganese</keyword>
<keyword evidence="2" id="KW-0479">Metal-binding</keyword>
<dbReference type="InterPro" id="IPR002933">
    <property type="entry name" value="Peptidase_M20"/>
</dbReference>
<evidence type="ECO:0000256" key="2">
    <source>
        <dbReference type="PIRSR" id="PIRSR005962-1"/>
    </source>
</evidence>
<dbReference type="Pfam" id="PF07687">
    <property type="entry name" value="M20_dimer"/>
    <property type="match status" value="1"/>
</dbReference>
<feature type="binding site" evidence="2">
    <location>
        <position position="102"/>
    </location>
    <ligand>
        <name>Mn(2+)</name>
        <dbReference type="ChEBI" id="CHEBI:29035"/>
        <label>2</label>
    </ligand>
</feature>
<evidence type="ECO:0000256" key="1">
    <source>
        <dbReference type="ARBA" id="ARBA00022801"/>
    </source>
</evidence>
<dbReference type="HOGENOM" id="CLU_023257_0_1_9"/>
<dbReference type="PIRSF" id="PIRSF005962">
    <property type="entry name" value="Pept_M20D_amidohydro"/>
    <property type="match status" value="1"/>
</dbReference>
<dbReference type="Gene3D" id="3.30.70.360">
    <property type="match status" value="1"/>
</dbReference>
<dbReference type="GO" id="GO:0050118">
    <property type="term" value="F:N-acetyldiaminopimelate deacetylase activity"/>
    <property type="evidence" value="ECO:0007669"/>
    <property type="project" value="UniProtKB-EC"/>
</dbReference>
<dbReference type="FunFam" id="3.30.70.360:FF:000001">
    <property type="entry name" value="N-acetyldiaminopimelate deacetylase"/>
    <property type="match status" value="1"/>
</dbReference>
<dbReference type="CDD" id="cd03886">
    <property type="entry name" value="M20_Acy1"/>
    <property type="match status" value="1"/>
</dbReference>
<accession>W6RY13</accession>
<sequence>MNFYNEALGIKEELVSLRRYFHMNPELDFKLYNTSTKIKEFLDNEGIEYFDVAETGVCATIKGKDEGKTIGIRADMDALPLCDNKVCEYKSTKEGVMHACGHDAHMTIALGIAKLLNRHKDKFKGTIRMLFEPAEETTGGAQVMIKEGALENPNVDAIIGLHVSEDIPCGKIGVKYDVFNAASNPYKIVIKGQGGHGAHPESTIDPIVIGTTVVNAIQTIVSRELPPTDAGLITVGYFHGGTSQNIIPEEVSLGGIIRTVKAEHREYVKKRLVEVVDGIVKSMRGKAEITIEESYPCLYNDDKMVDIIKESAETVIGKDNIISLKAPSMGVESFAYFSNERPSAFYFLGTRNEEKGIIYPAHSTRFDIDENALAIGVAIQCEAALNFLNK</sequence>
<dbReference type="KEGG" id="clt:CM240_1350"/>
<dbReference type="eggNOG" id="COG1473">
    <property type="taxonomic scope" value="Bacteria"/>
</dbReference>
<dbReference type="GO" id="GO:0019877">
    <property type="term" value="P:diaminopimelate biosynthetic process"/>
    <property type="evidence" value="ECO:0007669"/>
    <property type="project" value="UniProtKB-ARBA"/>
</dbReference>
<dbReference type="SUPFAM" id="SSF53187">
    <property type="entry name" value="Zn-dependent exopeptidases"/>
    <property type="match status" value="1"/>
</dbReference>
<dbReference type="EC" id="3.5.1.47" evidence="4"/>
<feature type="domain" description="Peptidase M20 dimerisation" evidence="3">
    <location>
        <begin position="186"/>
        <end position="277"/>
    </location>
</feature>
<dbReference type="GO" id="GO:0046872">
    <property type="term" value="F:metal ion binding"/>
    <property type="evidence" value="ECO:0007669"/>
    <property type="project" value="UniProtKB-KW"/>
</dbReference>
<dbReference type="STRING" id="1216932.CM240_1350"/>
<comment type="cofactor">
    <cofactor evidence="2">
        <name>Mn(2+)</name>
        <dbReference type="ChEBI" id="CHEBI:29035"/>
    </cofactor>
    <text evidence="2">The Mn(2+) ion enhances activity.</text>
</comment>
<dbReference type="PANTHER" id="PTHR11014">
    <property type="entry name" value="PEPTIDASE M20 FAMILY MEMBER"/>
    <property type="match status" value="1"/>
</dbReference>
<gene>
    <name evidence="4" type="ORF">CM240_1350</name>
</gene>